<accession>A0A5A7NE08</accession>
<evidence type="ECO:0000313" key="4">
    <source>
        <dbReference type="Proteomes" id="UP000324996"/>
    </source>
</evidence>
<evidence type="ECO:0000256" key="1">
    <source>
        <dbReference type="ARBA" id="ARBA00007357"/>
    </source>
</evidence>
<keyword evidence="4" id="KW-1185">Reference proteome</keyword>
<sequence>MGENIGDLGGLSVAYEAYKIATEGVDVPVIDGLTGDQRFFLGWAQVWRAKDREEAMLRRIKSDPHSPAEFRVNGVVRNMDAWYQAFDVQPDDALYLPPEERVSIW</sequence>
<dbReference type="GO" id="GO:0005886">
    <property type="term" value="C:plasma membrane"/>
    <property type="evidence" value="ECO:0007669"/>
    <property type="project" value="TreeGrafter"/>
</dbReference>
<dbReference type="InterPro" id="IPR018497">
    <property type="entry name" value="Peptidase_M13_C"/>
</dbReference>
<dbReference type="GO" id="GO:0016485">
    <property type="term" value="P:protein processing"/>
    <property type="evidence" value="ECO:0007669"/>
    <property type="project" value="TreeGrafter"/>
</dbReference>
<dbReference type="Gene3D" id="3.40.390.10">
    <property type="entry name" value="Collagenase (Catalytic Domain)"/>
    <property type="match status" value="1"/>
</dbReference>
<dbReference type="SUPFAM" id="SSF55486">
    <property type="entry name" value="Metalloproteases ('zincins'), catalytic domain"/>
    <property type="match status" value="1"/>
</dbReference>
<dbReference type="AlphaFoldDB" id="A0A5A7NE08"/>
<dbReference type="Pfam" id="PF01431">
    <property type="entry name" value="Peptidase_M13"/>
    <property type="match status" value="1"/>
</dbReference>
<evidence type="ECO:0000313" key="3">
    <source>
        <dbReference type="EMBL" id="GER05166.1"/>
    </source>
</evidence>
<evidence type="ECO:0000259" key="2">
    <source>
        <dbReference type="Pfam" id="PF01431"/>
    </source>
</evidence>
<organism evidence="3 4">
    <name type="scientific">Iodidimonas nitroreducens</name>
    <dbReference type="NCBI Taxonomy" id="1236968"/>
    <lineage>
        <taxon>Bacteria</taxon>
        <taxon>Pseudomonadati</taxon>
        <taxon>Pseudomonadota</taxon>
        <taxon>Alphaproteobacteria</taxon>
        <taxon>Iodidimonadales</taxon>
        <taxon>Iodidimonadaceae</taxon>
        <taxon>Iodidimonas</taxon>
    </lineage>
</organism>
<reference evidence="3 4" key="1">
    <citation type="submission" date="2019-09" db="EMBL/GenBank/DDBJ databases">
        <title>NBRP : Genome information of microbial organism related human and environment.</title>
        <authorList>
            <person name="Hattori M."/>
            <person name="Oshima K."/>
            <person name="Inaba H."/>
            <person name="Suda W."/>
            <person name="Sakamoto M."/>
            <person name="Iino T."/>
            <person name="Kitahara M."/>
            <person name="Oshida Y."/>
            <person name="Iida T."/>
            <person name="Kudo T."/>
            <person name="Itoh T."/>
            <person name="Ohkuma M."/>
        </authorList>
    </citation>
    <scope>NUCLEOTIDE SEQUENCE [LARGE SCALE GENOMIC DNA]</scope>
    <source>
        <strain evidence="3 4">Q-1</strain>
    </source>
</reference>
<dbReference type="PROSITE" id="PS51885">
    <property type="entry name" value="NEPRILYSIN"/>
    <property type="match status" value="1"/>
</dbReference>
<comment type="caution">
    <text evidence="3">The sequence shown here is derived from an EMBL/GenBank/DDBJ whole genome shotgun (WGS) entry which is preliminary data.</text>
</comment>
<dbReference type="GO" id="GO:0004222">
    <property type="term" value="F:metalloendopeptidase activity"/>
    <property type="evidence" value="ECO:0007669"/>
    <property type="project" value="InterPro"/>
</dbReference>
<dbReference type="InterPro" id="IPR024079">
    <property type="entry name" value="MetalloPept_cat_dom_sf"/>
</dbReference>
<dbReference type="InterPro" id="IPR000718">
    <property type="entry name" value="Peptidase_M13"/>
</dbReference>
<protein>
    <recommendedName>
        <fullName evidence="2">Peptidase M13 C-terminal domain-containing protein</fullName>
    </recommendedName>
</protein>
<feature type="domain" description="Peptidase M13 C-terminal" evidence="2">
    <location>
        <begin position="1"/>
        <end position="102"/>
    </location>
</feature>
<dbReference type="EMBL" id="BKCN01000018">
    <property type="protein sequence ID" value="GER05166.1"/>
    <property type="molecule type" value="Genomic_DNA"/>
</dbReference>
<name>A0A5A7NE08_9PROT</name>
<dbReference type="PANTHER" id="PTHR11733">
    <property type="entry name" value="ZINC METALLOPROTEASE FAMILY M13 NEPRILYSIN-RELATED"/>
    <property type="match status" value="1"/>
</dbReference>
<proteinExistence type="inferred from homology"/>
<dbReference type="Proteomes" id="UP000324996">
    <property type="component" value="Unassembled WGS sequence"/>
</dbReference>
<comment type="similarity">
    <text evidence="1">Belongs to the peptidase M13 family.</text>
</comment>
<gene>
    <name evidence="3" type="ORF">JCM17846_28480</name>
</gene>
<dbReference type="PANTHER" id="PTHR11733:SF167">
    <property type="entry name" value="FI17812P1-RELATED"/>
    <property type="match status" value="1"/>
</dbReference>